<dbReference type="SUPFAM" id="SSF48239">
    <property type="entry name" value="Terpenoid cyclases/Protein prenyltransferases"/>
    <property type="match status" value="1"/>
</dbReference>
<dbReference type="InterPro" id="IPR008949">
    <property type="entry name" value="Isoprenoid_synthase_dom_sf"/>
</dbReference>
<feature type="region of interest" description="Disordered" evidence="2">
    <location>
        <begin position="1"/>
        <end position="26"/>
    </location>
</feature>
<sequence length="119" mass="13470">MEIGADLAAKENTNQHNNSRRSGNFPPSLWGCSFASFSFPKTSRNSSHTTTVEELKENVKDMLIKSKEDPVENIEFINLLCRLLCSKSSNTMESLRNNIRCESMLSLYEASFLSVMEQI</sequence>
<dbReference type="AlphaFoldDB" id="A0A6N2KG90"/>
<protein>
    <submittedName>
        <fullName evidence="3">Uncharacterized protein</fullName>
    </submittedName>
</protein>
<organism evidence="3">
    <name type="scientific">Salix viminalis</name>
    <name type="common">Common osier</name>
    <name type="synonym">Basket willow</name>
    <dbReference type="NCBI Taxonomy" id="40686"/>
    <lineage>
        <taxon>Eukaryota</taxon>
        <taxon>Viridiplantae</taxon>
        <taxon>Streptophyta</taxon>
        <taxon>Embryophyta</taxon>
        <taxon>Tracheophyta</taxon>
        <taxon>Spermatophyta</taxon>
        <taxon>Magnoliopsida</taxon>
        <taxon>eudicotyledons</taxon>
        <taxon>Gunneridae</taxon>
        <taxon>Pentapetalae</taxon>
        <taxon>rosids</taxon>
        <taxon>fabids</taxon>
        <taxon>Malpighiales</taxon>
        <taxon>Salicaceae</taxon>
        <taxon>Saliceae</taxon>
        <taxon>Salix</taxon>
    </lineage>
</organism>
<proteinExistence type="predicted"/>
<evidence type="ECO:0000256" key="1">
    <source>
        <dbReference type="ARBA" id="ARBA00001946"/>
    </source>
</evidence>
<name>A0A6N2KG90_SALVM</name>
<comment type="cofactor">
    <cofactor evidence="1">
        <name>Mg(2+)</name>
        <dbReference type="ChEBI" id="CHEBI:18420"/>
    </cofactor>
</comment>
<gene>
    <name evidence="3" type="ORF">SVIM_LOCUS82969</name>
</gene>
<evidence type="ECO:0000313" key="3">
    <source>
        <dbReference type="EMBL" id="VFU27491.1"/>
    </source>
</evidence>
<dbReference type="InterPro" id="IPR008930">
    <property type="entry name" value="Terpenoid_cyclase/PrenylTrfase"/>
</dbReference>
<reference evidence="3" key="1">
    <citation type="submission" date="2019-03" db="EMBL/GenBank/DDBJ databases">
        <authorList>
            <person name="Mank J."/>
            <person name="Almeida P."/>
        </authorList>
    </citation>
    <scope>NUCLEOTIDE SEQUENCE</scope>
    <source>
        <strain evidence="3">78183</strain>
    </source>
</reference>
<feature type="compositionally biased region" description="Polar residues" evidence="2">
    <location>
        <begin position="11"/>
        <end position="22"/>
    </location>
</feature>
<accession>A0A6N2KG90</accession>
<evidence type="ECO:0000256" key="2">
    <source>
        <dbReference type="SAM" id="MobiDB-lite"/>
    </source>
</evidence>
<dbReference type="Gene3D" id="1.10.600.10">
    <property type="entry name" value="Farnesyl Diphosphate Synthase"/>
    <property type="match status" value="1"/>
</dbReference>
<dbReference type="EMBL" id="CAADRP010000369">
    <property type="protein sequence ID" value="VFU27491.1"/>
    <property type="molecule type" value="Genomic_DNA"/>
</dbReference>